<comment type="subcellular location">
    <subcellularLocation>
        <location evidence="1">Nucleus</location>
    </subcellularLocation>
</comment>
<evidence type="ECO:0000256" key="4">
    <source>
        <dbReference type="ARBA" id="ARBA00023242"/>
    </source>
</evidence>
<evidence type="ECO:0000313" key="8">
    <source>
        <dbReference type="EMBL" id="AES82397.2"/>
    </source>
</evidence>
<dbReference type="Proteomes" id="UP000002051">
    <property type="component" value="Unassembled WGS sequence"/>
</dbReference>
<feature type="domain" description="DUF7952" evidence="7">
    <location>
        <begin position="1"/>
        <end position="100"/>
    </location>
</feature>
<feature type="compositionally biased region" description="Polar residues" evidence="5">
    <location>
        <begin position="574"/>
        <end position="588"/>
    </location>
</feature>
<gene>
    <name evidence="8" type="ordered locus">MTR_7g112390</name>
</gene>
<organism evidence="8 10">
    <name type="scientific">Medicago truncatula</name>
    <name type="common">Barrel medic</name>
    <name type="synonym">Medicago tribuloides</name>
    <dbReference type="NCBI Taxonomy" id="3880"/>
    <lineage>
        <taxon>Eukaryota</taxon>
        <taxon>Viridiplantae</taxon>
        <taxon>Streptophyta</taxon>
        <taxon>Embryophyta</taxon>
        <taxon>Tracheophyta</taxon>
        <taxon>Spermatophyta</taxon>
        <taxon>Magnoliopsida</taxon>
        <taxon>eudicotyledons</taxon>
        <taxon>Gunneridae</taxon>
        <taxon>Pentapetalae</taxon>
        <taxon>rosids</taxon>
        <taxon>fabids</taxon>
        <taxon>Fabales</taxon>
        <taxon>Fabaceae</taxon>
        <taxon>Papilionoideae</taxon>
        <taxon>50 kb inversion clade</taxon>
        <taxon>NPAAA clade</taxon>
        <taxon>Hologalegina</taxon>
        <taxon>IRL clade</taxon>
        <taxon>Trifolieae</taxon>
        <taxon>Medicago</taxon>
    </lineage>
</organism>
<dbReference type="eggNOG" id="ENOG502QQVN">
    <property type="taxonomic scope" value="Eukaryota"/>
</dbReference>
<dbReference type="InterPro" id="IPR057712">
    <property type="entry name" value="DUF7952"/>
</dbReference>
<dbReference type="PANTHER" id="PTHR13859:SF31">
    <property type="entry name" value="ELM2 DOMAIN-CONTAINING PROTEIN"/>
    <property type="match status" value="1"/>
</dbReference>
<dbReference type="Pfam" id="PF25826">
    <property type="entry name" value="DUF7952"/>
    <property type="match status" value="1"/>
</dbReference>
<evidence type="ECO:0000256" key="2">
    <source>
        <dbReference type="ARBA" id="ARBA00023015"/>
    </source>
</evidence>
<dbReference type="PaxDb" id="3880-AES82397"/>
<evidence type="ECO:0000256" key="1">
    <source>
        <dbReference type="ARBA" id="ARBA00004123"/>
    </source>
</evidence>
<dbReference type="EnsemblPlants" id="AES82397">
    <property type="protein sequence ID" value="AES82397"/>
    <property type="gene ID" value="MTR_7g112390"/>
</dbReference>
<dbReference type="InterPro" id="IPR056067">
    <property type="entry name" value="DUF7650"/>
</dbReference>
<reference evidence="8 10" key="1">
    <citation type="journal article" date="2011" name="Nature">
        <title>The Medicago genome provides insight into the evolution of rhizobial symbioses.</title>
        <authorList>
            <person name="Young N.D."/>
            <person name="Debelle F."/>
            <person name="Oldroyd G.E."/>
            <person name="Geurts R."/>
            <person name="Cannon S.B."/>
            <person name="Udvardi M.K."/>
            <person name="Benedito V.A."/>
            <person name="Mayer K.F."/>
            <person name="Gouzy J."/>
            <person name="Schoof H."/>
            <person name="Van de Peer Y."/>
            <person name="Proost S."/>
            <person name="Cook D.R."/>
            <person name="Meyers B.C."/>
            <person name="Spannagl M."/>
            <person name="Cheung F."/>
            <person name="De Mita S."/>
            <person name="Krishnakumar V."/>
            <person name="Gundlach H."/>
            <person name="Zhou S."/>
            <person name="Mudge J."/>
            <person name="Bharti A.K."/>
            <person name="Murray J.D."/>
            <person name="Naoumkina M.A."/>
            <person name="Rosen B."/>
            <person name="Silverstein K.A."/>
            <person name="Tang H."/>
            <person name="Rombauts S."/>
            <person name="Zhao P.X."/>
            <person name="Zhou P."/>
            <person name="Barbe V."/>
            <person name="Bardou P."/>
            <person name="Bechner M."/>
            <person name="Bellec A."/>
            <person name="Berger A."/>
            <person name="Berges H."/>
            <person name="Bidwell S."/>
            <person name="Bisseling T."/>
            <person name="Choisne N."/>
            <person name="Couloux A."/>
            <person name="Denny R."/>
            <person name="Deshpande S."/>
            <person name="Dai X."/>
            <person name="Doyle J.J."/>
            <person name="Dudez A.M."/>
            <person name="Farmer A.D."/>
            <person name="Fouteau S."/>
            <person name="Franken C."/>
            <person name="Gibelin C."/>
            <person name="Gish J."/>
            <person name="Goldstein S."/>
            <person name="Gonzalez A.J."/>
            <person name="Green P.J."/>
            <person name="Hallab A."/>
            <person name="Hartog M."/>
            <person name="Hua A."/>
            <person name="Humphray S.J."/>
            <person name="Jeong D.H."/>
            <person name="Jing Y."/>
            <person name="Jocker A."/>
            <person name="Kenton S.M."/>
            <person name="Kim D.J."/>
            <person name="Klee K."/>
            <person name="Lai H."/>
            <person name="Lang C."/>
            <person name="Lin S."/>
            <person name="Macmil S.L."/>
            <person name="Magdelenat G."/>
            <person name="Matthews L."/>
            <person name="McCorrison J."/>
            <person name="Monaghan E.L."/>
            <person name="Mun J.H."/>
            <person name="Najar F.Z."/>
            <person name="Nicholson C."/>
            <person name="Noirot C."/>
            <person name="O'Bleness M."/>
            <person name="Paule C.R."/>
            <person name="Poulain J."/>
            <person name="Prion F."/>
            <person name="Qin B."/>
            <person name="Qu C."/>
            <person name="Retzel E.F."/>
            <person name="Riddle C."/>
            <person name="Sallet E."/>
            <person name="Samain S."/>
            <person name="Samson N."/>
            <person name="Sanders I."/>
            <person name="Saurat O."/>
            <person name="Scarpelli C."/>
            <person name="Schiex T."/>
            <person name="Segurens B."/>
            <person name="Severin A.J."/>
            <person name="Sherrier D.J."/>
            <person name="Shi R."/>
            <person name="Sims S."/>
            <person name="Singer S.R."/>
            <person name="Sinharoy S."/>
            <person name="Sterck L."/>
            <person name="Viollet A."/>
            <person name="Wang B.B."/>
            <person name="Wang K."/>
            <person name="Wang M."/>
            <person name="Wang X."/>
            <person name="Warfsmann J."/>
            <person name="Weissenbach J."/>
            <person name="White D.D."/>
            <person name="White J.D."/>
            <person name="Wiley G.B."/>
            <person name="Wincker P."/>
            <person name="Xing Y."/>
            <person name="Yang L."/>
            <person name="Yao Z."/>
            <person name="Ying F."/>
            <person name="Zhai J."/>
            <person name="Zhou L."/>
            <person name="Zuber A."/>
            <person name="Denarie J."/>
            <person name="Dixon R.A."/>
            <person name="May G.D."/>
            <person name="Schwartz D.C."/>
            <person name="Rogers J."/>
            <person name="Quetier F."/>
            <person name="Town C.D."/>
            <person name="Roe B.A."/>
        </authorList>
    </citation>
    <scope>NUCLEOTIDE SEQUENCE [LARGE SCALE GENOMIC DNA]</scope>
    <source>
        <strain evidence="8">A17</strain>
        <strain evidence="9 10">cv. Jemalong A17</strain>
    </source>
</reference>
<dbReference type="STRING" id="3880.G7KWI5"/>
<keyword evidence="3" id="KW-0804">Transcription</keyword>
<dbReference type="GO" id="GO:0003714">
    <property type="term" value="F:transcription corepressor activity"/>
    <property type="evidence" value="ECO:0000318"/>
    <property type="project" value="GO_Central"/>
</dbReference>
<accession>G7KWI5</accession>
<feature type="compositionally biased region" description="Polar residues" evidence="5">
    <location>
        <begin position="549"/>
        <end position="563"/>
    </location>
</feature>
<name>G7KWI5_MEDTR</name>
<dbReference type="AlphaFoldDB" id="G7KWI5"/>
<dbReference type="EMBL" id="CM001223">
    <property type="protein sequence ID" value="AES82397.2"/>
    <property type="molecule type" value="Genomic_DNA"/>
</dbReference>
<dbReference type="PANTHER" id="PTHR13859">
    <property type="entry name" value="ATROPHIN-RELATED"/>
    <property type="match status" value="1"/>
</dbReference>
<reference evidence="9" key="3">
    <citation type="submission" date="2015-04" db="UniProtKB">
        <authorList>
            <consortium name="EnsemblPlants"/>
        </authorList>
    </citation>
    <scope>IDENTIFICATION</scope>
    <source>
        <strain evidence="9">cv. Jemalong A17</strain>
    </source>
</reference>
<proteinExistence type="predicted"/>
<feature type="region of interest" description="Disordered" evidence="5">
    <location>
        <begin position="289"/>
        <end position="314"/>
    </location>
</feature>
<sequence>MGEILSFYYGEFYKTEGYRRWSKCRRKKGGKCMTGQKLFAGPRQQELLSRLITHVSEESQDTLLQVSKSFVEDRTSLEEYISSLKSIVGLGVLVEAVGIGKEKKDLTRFSVWPRLLARGWHSEQPKYRGYLTSQDYLVFLIPGVEKFSRRKLVKGDHYFDYVSDVLSKVVAEPNILVLEEEAKVGSYNEEEPEKGSNEDDLSDDHRQCYLNLVHGGKPSDLRVLKYVLVNSVCEVDVDAAGKKHTRKVNHGKDMSKSIKRNATKLAVIDTNRLSDIKLLKLKLKQLKHPPVESEDAPTTTTGLHRESKDFSSTDDSPMMVEAKMLICDKKKINKTDSRISVSNSGATSKKEAYDNLDTDANKMVKNHKNQHACVFDDNQVKSFGRKRREEQVEPRNQICCAFLLQFLRSSSLASRVAVLAMASNFIARLASRPTRRGEYTQVGPLHMHKQRRGLMSWSTSCSTAVRASVLMNALTIQKRIKKHQSNRGVRSGDSDHAVVPIKRRRLTDCAKEEKSCIIENSSGGLGSDKLRISRSSSFRVANPNVCDPISNQQSQSLTASSADRSLEEEDNEKSISNDVSTNSENSKMTKAKDPCLTAATQEVVEEPLRIPCDVGSLEQQPDINPRRQSTRNRPLTVRALECIANEYLHVQKKQKKKDSQTHKDLFNPCRKARTKGKSTLHRHCSDHGNAVAVQEEKHLIGDGSSVS</sequence>
<feature type="region of interest" description="Disordered" evidence="5">
    <location>
        <begin position="543"/>
        <end position="592"/>
    </location>
</feature>
<evidence type="ECO:0000259" key="7">
    <source>
        <dbReference type="Pfam" id="PF25826"/>
    </source>
</evidence>
<keyword evidence="10" id="KW-1185">Reference proteome</keyword>
<evidence type="ECO:0000256" key="3">
    <source>
        <dbReference type="ARBA" id="ARBA00023163"/>
    </source>
</evidence>
<keyword evidence="4" id="KW-0539">Nucleus</keyword>
<evidence type="ECO:0000313" key="10">
    <source>
        <dbReference type="Proteomes" id="UP000002051"/>
    </source>
</evidence>
<dbReference type="HOGENOM" id="CLU_015616_0_0_1"/>
<protein>
    <submittedName>
        <fullName evidence="8 9">Uncharacterized protein</fullName>
    </submittedName>
</protein>
<reference evidence="8 10" key="2">
    <citation type="journal article" date="2014" name="BMC Genomics">
        <title>An improved genome release (version Mt4.0) for the model legume Medicago truncatula.</title>
        <authorList>
            <person name="Tang H."/>
            <person name="Krishnakumar V."/>
            <person name="Bidwell S."/>
            <person name="Rosen B."/>
            <person name="Chan A."/>
            <person name="Zhou S."/>
            <person name="Gentzbittel L."/>
            <person name="Childs K.L."/>
            <person name="Yandell M."/>
            <person name="Gundlach H."/>
            <person name="Mayer K.F."/>
            <person name="Schwartz D.C."/>
            <person name="Town C.D."/>
        </authorList>
    </citation>
    <scope>GENOME REANNOTATION</scope>
    <source>
        <strain evidence="9 10">cv. Jemalong A17</strain>
    </source>
</reference>
<keyword evidence="2" id="KW-0805">Transcription regulation</keyword>
<accession>A0A0C3WFJ4</accession>
<evidence type="ECO:0000259" key="6">
    <source>
        <dbReference type="Pfam" id="PF24662"/>
    </source>
</evidence>
<evidence type="ECO:0000313" key="9">
    <source>
        <dbReference type="EnsemblPlants" id="AES82397"/>
    </source>
</evidence>
<dbReference type="Pfam" id="PF24662">
    <property type="entry name" value="DUF7650"/>
    <property type="match status" value="1"/>
</dbReference>
<feature type="domain" description="DUF7650" evidence="6">
    <location>
        <begin position="103"/>
        <end position="173"/>
    </location>
</feature>
<dbReference type="GO" id="GO:0005634">
    <property type="term" value="C:nucleus"/>
    <property type="evidence" value="ECO:0000318"/>
    <property type="project" value="GO_Central"/>
</dbReference>
<evidence type="ECO:0000256" key="5">
    <source>
        <dbReference type="SAM" id="MobiDB-lite"/>
    </source>
</evidence>